<dbReference type="Proteomes" id="UP001176940">
    <property type="component" value="Unassembled WGS sequence"/>
</dbReference>
<keyword evidence="3" id="KW-1185">Reference proteome</keyword>
<dbReference type="InterPro" id="IPR058912">
    <property type="entry name" value="HTH_animal"/>
</dbReference>
<sequence length="168" mass="19903">MAVFENKFVYQSILWRHVRAWWHYIDDIFMIWDGSLTALDDFHKSLNGVYPELQFTLVHSTVQIQFLDTLVYKDGDRLKTDIFVKETDRNSLLLYDSNHPRKMIDSLPWSQLLRVRRIVSDENTVSKRLDEMCTKFVMRGYPEKNVSDLKKRALSTSRENARSNIVAL</sequence>
<evidence type="ECO:0000259" key="1">
    <source>
        <dbReference type="Pfam" id="PF26215"/>
    </source>
</evidence>
<evidence type="ECO:0000313" key="2">
    <source>
        <dbReference type="EMBL" id="CAJ0946197.1"/>
    </source>
</evidence>
<gene>
    <name evidence="2" type="ORF">RIMI_LOCUS11225400</name>
</gene>
<proteinExistence type="predicted"/>
<organism evidence="2 3">
    <name type="scientific">Ranitomeya imitator</name>
    <name type="common">mimic poison frog</name>
    <dbReference type="NCBI Taxonomy" id="111125"/>
    <lineage>
        <taxon>Eukaryota</taxon>
        <taxon>Metazoa</taxon>
        <taxon>Chordata</taxon>
        <taxon>Craniata</taxon>
        <taxon>Vertebrata</taxon>
        <taxon>Euteleostomi</taxon>
        <taxon>Amphibia</taxon>
        <taxon>Batrachia</taxon>
        <taxon>Anura</taxon>
        <taxon>Neobatrachia</taxon>
        <taxon>Hyloidea</taxon>
        <taxon>Dendrobatidae</taxon>
        <taxon>Dendrobatinae</taxon>
        <taxon>Ranitomeya</taxon>
    </lineage>
</organism>
<protein>
    <recommendedName>
        <fullName evidence="1">Helix-turn-helix domain-containing protein</fullName>
    </recommendedName>
</protein>
<comment type="caution">
    <text evidence="2">The sequence shown here is derived from an EMBL/GenBank/DDBJ whole genome shotgun (WGS) entry which is preliminary data.</text>
</comment>
<dbReference type="EMBL" id="CAUEEQ010025165">
    <property type="protein sequence ID" value="CAJ0946197.1"/>
    <property type="molecule type" value="Genomic_DNA"/>
</dbReference>
<evidence type="ECO:0000313" key="3">
    <source>
        <dbReference type="Proteomes" id="UP001176940"/>
    </source>
</evidence>
<feature type="domain" description="Helix-turn-helix" evidence="1">
    <location>
        <begin position="92"/>
        <end position="146"/>
    </location>
</feature>
<name>A0ABN9LNB0_9NEOB</name>
<dbReference type="Pfam" id="PF26215">
    <property type="entry name" value="HTH_animal"/>
    <property type="match status" value="1"/>
</dbReference>
<accession>A0ABN9LNB0</accession>
<dbReference type="PANTHER" id="PTHR21301">
    <property type="entry name" value="REVERSE TRANSCRIPTASE"/>
    <property type="match status" value="1"/>
</dbReference>
<dbReference type="PANTHER" id="PTHR21301:SF12">
    <property type="match status" value="1"/>
</dbReference>
<reference evidence="2" key="1">
    <citation type="submission" date="2023-07" db="EMBL/GenBank/DDBJ databases">
        <authorList>
            <person name="Stuckert A."/>
        </authorList>
    </citation>
    <scope>NUCLEOTIDE SEQUENCE</scope>
</reference>